<dbReference type="PROSITE" id="PS00670">
    <property type="entry name" value="D_2_HYDROXYACID_DH_2"/>
    <property type="match status" value="1"/>
</dbReference>
<feature type="domain" description="D-isomer specific 2-hydroxyacid dehydrogenase NAD-binding" evidence="5">
    <location>
        <begin position="108"/>
        <end position="288"/>
    </location>
</feature>
<dbReference type="EC" id="1.1.1.-" evidence="7"/>
<dbReference type="GO" id="GO:0005829">
    <property type="term" value="C:cytosol"/>
    <property type="evidence" value="ECO:0007669"/>
    <property type="project" value="TreeGrafter"/>
</dbReference>
<dbReference type="GO" id="GO:0051287">
    <property type="term" value="F:NAD binding"/>
    <property type="evidence" value="ECO:0007669"/>
    <property type="project" value="InterPro"/>
</dbReference>
<dbReference type="EC" id="1.1.1.79" evidence="6"/>
<dbReference type="OrthoDB" id="9805416at2"/>
<dbReference type="GO" id="GO:0016618">
    <property type="term" value="F:hydroxypyruvate reductase [NAD(P)H] activity"/>
    <property type="evidence" value="ECO:0007669"/>
    <property type="project" value="UniProtKB-EC"/>
</dbReference>
<dbReference type="InterPro" id="IPR036291">
    <property type="entry name" value="NAD(P)-bd_dom_sf"/>
</dbReference>
<evidence type="ECO:0000313" key="9">
    <source>
        <dbReference type="Proteomes" id="UP001341297"/>
    </source>
</evidence>
<dbReference type="PATRIC" id="fig|1664069.3.peg.1810"/>
<reference evidence="6" key="2">
    <citation type="submission" date="2015-10" db="EMBL/GenBank/DDBJ databases">
        <authorList>
            <person name="Gilbert D.G."/>
        </authorList>
    </citation>
    <scope>NUCLEOTIDE SEQUENCE</scope>
    <source>
        <strain evidence="6">GO-13</strain>
    </source>
</reference>
<dbReference type="InterPro" id="IPR006139">
    <property type="entry name" value="D-isomer_2_OHA_DH_cat_dom"/>
</dbReference>
<dbReference type="PROSITE" id="PS00065">
    <property type="entry name" value="D_2_HYDROXYACID_DH_1"/>
    <property type="match status" value="1"/>
</dbReference>
<accession>A0A0J6F2C0</accession>
<evidence type="ECO:0000313" key="6">
    <source>
        <dbReference type="EMBL" id="KRT90463.1"/>
    </source>
</evidence>
<dbReference type="Proteomes" id="UP001341297">
    <property type="component" value="Unassembled WGS sequence"/>
</dbReference>
<keyword evidence="2 3" id="KW-0560">Oxidoreductase</keyword>
<keyword evidence="9" id="KW-1185">Reference proteome</keyword>
<dbReference type="PANTHER" id="PTHR10996">
    <property type="entry name" value="2-HYDROXYACID DEHYDROGENASE-RELATED"/>
    <property type="match status" value="1"/>
</dbReference>
<dbReference type="Pfam" id="PF02826">
    <property type="entry name" value="2-Hacid_dh_C"/>
    <property type="match status" value="1"/>
</dbReference>
<dbReference type="Gene3D" id="3.40.50.720">
    <property type="entry name" value="NAD(P)-binding Rossmann-like Domain"/>
    <property type="match status" value="2"/>
</dbReference>
<evidence type="ECO:0000313" key="7">
    <source>
        <dbReference type="EMBL" id="MEC0484166.1"/>
    </source>
</evidence>
<proteinExistence type="inferred from homology"/>
<evidence type="ECO:0000313" key="8">
    <source>
        <dbReference type="Proteomes" id="UP000036168"/>
    </source>
</evidence>
<dbReference type="PANTHER" id="PTHR10996:SF283">
    <property type="entry name" value="GLYOXYLATE_HYDROXYPYRUVATE REDUCTASE B"/>
    <property type="match status" value="1"/>
</dbReference>
<dbReference type="AlphaFoldDB" id="A0A0J6F2C0"/>
<evidence type="ECO:0000259" key="4">
    <source>
        <dbReference type="Pfam" id="PF00389"/>
    </source>
</evidence>
<dbReference type="InterPro" id="IPR029753">
    <property type="entry name" value="D-isomer_DH_CS"/>
</dbReference>
<comment type="caution">
    <text evidence="6">The sequence shown here is derived from an EMBL/GenBank/DDBJ whole genome shotgun (WGS) entry which is preliminary data.</text>
</comment>
<dbReference type="GO" id="GO:0030267">
    <property type="term" value="F:glyoxylate reductase (NADPH) activity"/>
    <property type="evidence" value="ECO:0007669"/>
    <property type="project" value="UniProtKB-EC"/>
</dbReference>
<dbReference type="InterPro" id="IPR029752">
    <property type="entry name" value="D-isomer_DH_CS1"/>
</dbReference>
<evidence type="ECO:0000259" key="5">
    <source>
        <dbReference type="Pfam" id="PF02826"/>
    </source>
</evidence>
<reference evidence="7 9" key="3">
    <citation type="submission" date="2023-03" db="EMBL/GenBank/DDBJ databases">
        <title>Agriculturally important microbes genome sequencing.</title>
        <authorList>
            <person name="Dunlap C."/>
        </authorList>
    </citation>
    <scope>NUCLEOTIDE SEQUENCE [LARGE SCALE GENOMIC DNA]</scope>
    <source>
        <strain evidence="7 9">CBP-3203</strain>
    </source>
</reference>
<dbReference type="SUPFAM" id="SSF52283">
    <property type="entry name" value="Formate/glycerate dehydrogenase catalytic domain-like"/>
    <property type="match status" value="1"/>
</dbReference>
<dbReference type="CDD" id="cd05301">
    <property type="entry name" value="GDH"/>
    <property type="match status" value="1"/>
</dbReference>
<dbReference type="STRING" id="1664069.BGLY_4112"/>
<evidence type="ECO:0000256" key="2">
    <source>
        <dbReference type="ARBA" id="ARBA00023002"/>
    </source>
</evidence>
<organism evidence="6 8">
    <name type="scientific">Bacillus glycinifermentans</name>
    <dbReference type="NCBI Taxonomy" id="1664069"/>
    <lineage>
        <taxon>Bacteria</taxon>
        <taxon>Bacillati</taxon>
        <taxon>Bacillota</taxon>
        <taxon>Bacilli</taxon>
        <taxon>Bacillales</taxon>
        <taxon>Bacillaceae</taxon>
        <taxon>Bacillus</taxon>
    </lineage>
</organism>
<reference evidence="6 8" key="1">
    <citation type="journal article" date="2015" name="Int. J. Syst. Evol. Microbiol.">
        <title>Bacillus glycinifermentans sp. nov., isolated from fermented soybean paste.</title>
        <authorList>
            <person name="Kim S.J."/>
            <person name="Dunlap C.A."/>
            <person name="Kwon S.W."/>
            <person name="Rooney A.P."/>
        </authorList>
    </citation>
    <scope>NUCLEOTIDE SEQUENCE [LARGE SCALE GENOMIC DNA]</scope>
    <source>
        <strain evidence="6 8">GO-13</strain>
    </source>
</reference>
<dbReference type="InterPro" id="IPR050223">
    <property type="entry name" value="D-isomer_2-hydroxyacid_DH"/>
</dbReference>
<dbReference type="SUPFAM" id="SSF51735">
    <property type="entry name" value="NAD(P)-binding Rossmann-fold domains"/>
    <property type="match status" value="1"/>
</dbReference>
<gene>
    <name evidence="6" type="ORF">AB447_207745</name>
    <name evidence="7" type="ORF">P8828_04745</name>
</gene>
<evidence type="ECO:0000256" key="3">
    <source>
        <dbReference type="RuleBase" id="RU003719"/>
    </source>
</evidence>
<dbReference type="EC" id="1.1.1.81" evidence="6"/>
<feature type="domain" description="D-isomer specific 2-hydroxyacid dehydrogenase catalytic" evidence="4">
    <location>
        <begin position="5"/>
        <end position="320"/>
    </location>
</feature>
<dbReference type="Pfam" id="PF00389">
    <property type="entry name" value="2-Hacid_dh"/>
    <property type="match status" value="1"/>
</dbReference>
<evidence type="ECO:0000256" key="1">
    <source>
        <dbReference type="ARBA" id="ARBA00005854"/>
    </source>
</evidence>
<sequence length="327" mass="36882">MKPFVYVTKPIPKEVEEMLAEHCTYDIWTSRERIPRRVLLENIKEAEGLLTSGTKIDRELLCSAPKLKIVSNNSVGYDNFDIEAMRERSVIGTHTPHVLDDTVADLAFGLILSSARRIAELDRYVREGKWTKSEDDESLFGTDVHHQTLGIIGMGRIGEKVAKRAAFGFDMDVLYYSRSRKPEAEKKTGAVYTDFNELLQRSDFIVLITPLTKDTFHLIGEREFRQMKQSAVFINISRGQTVDEKALINALKDGWIKGAGLDVFEKEPIETDNQLLSLPNATLVPHIGSSTRITHVNMLKTAVKNLIDGLQGKQPRDVVKELKEGGR</sequence>
<protein>
    <submittedName>
        <fullName evidence="6">D-glycerate dehydrogenase</fullName>
        <ecNumber evidence="7">1.1.1.-</ecNumber>
        <ecNumber evidence="6">1.1.1.79</ecNumber>
        <ecNumber evidence="6">1.1.1.81</ecNumber>
    </submittedName>
</protein>
<dbReference type="RefSeq" id="WP_048354992.1">
    <property type="nucleotide sequence ID" value="NZ_CP023481.1"/>
</dbReference>
<accession>A0A0J6EEY7</accession>
<dbReference type="InterPro" id="IPR006140">
    <property type="entry name" value="D-isomer_DH_NAD-bd"/>
</dbReference>
<name>A0A0J6F2C0_9BACI</name>
<dbReference type="Proteomes" id="UP000036168">
    <property type="component" value="Unassembled WGS sequence"/>
</dbReference>
<dbReference type="FunFam" id="3.40.50.720:FF:000462">
    <property type="entry name" value="Glyoxylate reductase (NADP+)"/>
    <property type="match status" value="1"/>
</dbReference>
<dbReference type="EMBL" id="LECW02000045">
    <property type="protein sequence ID" value="KRT90463.1"/>
    <property type="molecule type" value="Genomic_DNA"/>
</dbReference>
<comment type="similarity">
    <text evidence="1 3">Belongs to the D-isomer specific 2-hydroxyacid dehydrogenase family.</text>
</comment>
<dbReference type="EMBL" id="JARRTL010000006">
    <property type="protein sequence ID" value="MEC0484166.1"/>
    <property type="molecule type" value="Genomic_DNA"/>
</dbReference>